<feature type="domain" description="PglD N-terminal" evidence="1">
    <location>
        <begin position="2"/>
        <end position="72"/>
    </location>
</feature>
<dbReference type="SUPFAM" id="SSF51161">
    <property type="entry name" value="Trimeric LpxA-like enzymes"/>
    <property type="match status" value="1"/>
</dbReference>
<dbReference type="AlphaFoldDB" id="A0A4Q5C5Q6"/>
<dbReference type="InterPro" id="IPR011004">
    <property type="entry name" value="Trimer_LpxA-like_sf"/>
</dbReference>
<dbReference type="Gene3D" id="2.160.10.10">
    <property type="entry name" value="Hexapeptide repeat proteins"/>
    <property type="match status" value="1"/>
</dbReference>
<dbReference type="Gene3D" id="3.40.50.20">
    <property type="match status" value="1"/>
</dbReference>
<gene>
    <name evidence="2" type="ORF">EAI93_13790</name>
</gene>
<dbReference type="Pfam" id="PF17836">
    <property type="entry name" value="PglD_N"/>
    <property type="match status" value="1"/>
</dbReference>
<proteinExistence type="predicted"/>
<dbReference type="EMBL" id="RCYR01000058">
    <property type="protein sequence ID" value="RYS75855.1"/>
    <property type="molecule type" value="Genomic_DNA"/>
</dbReference>
<protein>
    <recommendedName>
        <fullName evidence="1">PglD N-terminal domain-containing protein</fullName>
    </recommendedName>
</protein>
<evidence type="ECO:0000259" key="1">
    <source>
        <dbReference type="Pfam" id="PF17836"/>
    </source>
</evidence>
<accession>A0A4Q5C5Q6</accession>
<evidence type="ECO:0000313" key="2">
    <source>
        <dbReference type="EMBL" id="RYS75855.1"/>
    </source>
</evidence>
<sequence length="168" mass="18602">MRLIILGMGGYGRTIADVAEQTGMYEEIIFLDDQADQAMDTCASYWKYADRDVQMYPAFGNNKLRTEWVEKLKKEGISVPMIVHPFAYVSPKAKLSEGCVVLPYAIINTECHIAEACIVNCGAIIDHGCILEKGVHVAPGGIVKAENRIPAYMKVDSGEVIQNRSYQP</sequence>
<evidence type="ECO:0000313" key="3">
    <source>
        <dbReference type="Proteomes" id="UP000292665"/>
    </source>
</evidence>
<reference evidence="2 3" key="1">
    <citation type="journal article" date="2019" name="Science, e1252229">
        <title>Invertible promoters mediate bacterial phase variation, antibiotic resistance, and host adaptation in the gut.</title>
        <authorList>
            <person name="Jiang X."/>
            <person name="Hall A.B."/>
            <person name="Arthur T.D."/>
            <person name="Plichta D.R."/>
            <person name="Covington C.T."/>
            <person name="Poyet M."/>
            <person name="Crothers J."/>
            <person name="Moses P.L."/>
            <person name="Tolonen A.C."/>
            <person name="Vlamakis H."/>
            <person name="Alm E.J."/>
            <person name="Xavier R.J."/>
        </authorList>
    </citation>
    <scope>NUCLEOTIDE SEQUENCE [LARGE SCALE GENOMIC DNA]</scope>
    <source>
        <strain evidence="3">aa_0143</strain>
    </source>
</reference>
<dbReference type="InterPro" id="IPR041561">
    <property type="entry name" value="PglD_N"/>
</dbReference>
<comment type="caution">
    <text evidence="2">The sequence shown here is derived from an EMBL/GenBank/DDBJ whole genome shotgun (WGS) entry which is preliminary data.</text>
</comment>
<dbReference type="Proteomes" id="UP000292665">
    <property type="component" value="Unassembled WGS sequence"/>
</dbReference>
<organism evidence="2 3">
    <name type="scientific">[Ruminococcus] torques</name>
    <dbReference type="NCBI Taxonomy" id="33039"/>
    <lineage>
        <taxon>Bacteria</taxon>
        <taxon>Bacillati</taxon>
        <taxon>Bacillota</taxon>
        <taxon>Clostridia</taxon>
        <taxon>Lachnospirales</taxon>
        <taxon>Lachnospiraceae</taxon>
        <taxon>Mediterraneibacter</taxon>
    </lineage>
</organism>
<dbReference type="RefSeq" id="WP_129795058.1">
    <property type="nucleotide sequence ID" value="NZ_DAWDRN010000004.1"/>
</dbReference>
<name>A0A4Q5C5Q6_9FIRM</name>